<dbReference type="AlphaFoldDB" id="A0A8K0AEF2"/>
<gene>
    <name evidence="2" type="primary">Hypp5250</name>
    <name evidence="2" type="ORF">BLAG_LOCUS25159</name>
</gene>
<name>A0A8K0AEF2_BRALA</name>
<keyword evidence="3" id="KW-1185">Reference proteome</keyword>
<protein>
    <submittedName>
        <fullName evidence="2">Hypp5250 protein</fullName>
    </submittedName>
</protein>
<sequence length="281" mass="31216">MASKRVAAHTEREKAVSAAPKPKKKKPSPPKVSNCGCKVYRLQNPFNILKEYNVNCARAARDRCLMDNIFKIKDLRGRLEKRYIFYCCEVSVKLKDMIPGIVKCPVPGCGATQSLSWCRDDSFQSSCRGMKHCEKCRDCVDEGDRHCDDCNTCYFECMSCFCRCPCKGPDETGRFPVFVGYFPELVSKDMVGWSADLSGDECRGDISFEWLVDSDSSEEEDNVGRSVGDGNTGGINNNRLKDSDSSSSEDSDIVGDSLGNGYTGGINNDWSEDNDSSEDSF</sequence>
<dbReference type="OrthoDB" id="8062037at2759"/>
<feature type="region of interest" description="Disordered" evidence="1">
    <location>
        <begin position="213"/>
        <end position="281"/>
    </location>
</feature>
<feature type="region of interest" description="Disordered" evidence="1">
    <location>
        <begin position="1"/>
        <end position="32"/>
    </location>
</feature>
<feature type="compositionally biased region" description="Acidic residues" evidence="1">
    <location>
        <begin position="270"/>
        <end position="281"/>
    </location>
</feature>
<reference evidence="2" key="1">
    <citation type="submission" date="2022-01" db="EMBL/GenBank/DDBJ databases">
        <authorList>
            <person name="Braso-Vives M."/>
        </authorList>
    </citation>
    <scope>NUCLEOTIDE SEQUENCE</scope>
</reference>
<dbReference type="Proteomes" id="UP000838412">
    <property type="component" value="Chromosome 9"/>
</dbReference>
<evidence type="ECO:0000313" key="3">
    <source>
        <dbReference type="Proteomes" id="UP000838412"/>
    </source>
</evidence>
<accession>A0A8K0AEF2</accession>
<evidence type="ECO:0000256" key="1">
    <source>
        <dbReference type="SAM" id="MobiDB-lite"/>
    </source>
</evidence>
<proteinExistence type="predicted"/>
<organism evidence="2 3">
    <name type="scientific">Branchiostoma lanceolatum</name>
    <name type="common">Common lancelet</name>
    <name type="synonym">Amphioxus lanceolatum</name>
    <dbReference type="NCBI Taxonomy" id="7740"/>
    <lineage>
        <taxon>Eukaryota</taxon>
        <taxon>Metazoa</taxon>
        <taxon>Chordata</taxon>
        <taxon>Cephalochordata</taxon>
        <taxon>Leptocardii</taxon>
        <taxon>Amphioxiformes</taxon>
        <taxon>Branchiostomatidae</taxon>
        <taxon>Branchiostoma</taxon>
    </lineage>
</organism>
<evidence type="ECO:0000313" key="2">
    <source>
        <dbReference type="EMBL" id="CAH1273996.1"/>
    </source>
</evidence>
<dbReference type="EMBL" id="OV696694">
    <property type="protein sequence ID" value="CAH1273996.1"/>
    <property type="molecule type" value="Genomic_DNA"/>
</dbReference>